<organism evidence="2 3">
    <name type="scientific">Puccinia coronata f. sp. avenae</name>
    <dbReference type="NCBI Taxonomy" id="200324"/>
    <lineage>
        <taxon>Eukaryota</taxon>
        <taxon>Fungi</taxon>
        <taxon>Dikarya</taxon>
        <taxon>Basidiomycota</taxon>
        <taxon>Pucciniomycotina</taxon>
        <taxon>Pucciniomycetes</taxon>
        <taxon>Pucciniales</taxon>
        <taxon>Pucciniaceae</taxon>
        <taxon>Puccinia</taxon>
    </lineage>
</organism>
<evidence type="ECO:0000313" key="3">
    <source>
        <dbReference type="Proteomes" id="UP000235392"/>
    </source>
</evidence>
<accession>A0A2N5UW82</accession>
<dbReference type="AlphaFoldDB" id="A0A2N5UW82"/>
<reference evidence="2 3" key="1">
    <citation type="submission" date="2017-11" db="EMBL/GenBank/DDBJ databases">
        <title>De novo assembly and phasing of dikaryotic genomes from two isolates of Puccinia coronata f. sp. avenae, the causal agent of oat crown rust.</title>
        <authorList>
            <person name="Miller M.E."/>
            <person name="Zhang Y."/>
            <person name="Omidvar V."/>
            <person name="Sperschneider J."/>
            <person name="Schwessinger B."/>
            <person name="Raley C."/>
            <person name="Palmer J.M."/>
            <person name="Garnica D."/>
            <person name="Upadhyaya N."/>
            <person name="Rathjen J."/>
            <person name="Taylor J.M."/>
            <person name="Park R.F."/>
            <person name="Dodds P.N."/>
            <person name="Hirsch C.D."/>
            <person name="Kianian S.F."/>
            <person name="Figueroa M."/>
        </authorList>
    </citation>
    <scope>NUCLEOTIDE SEQUENCE [LARGE SCALE GENOMIC DNA]</scope>
    <source>
        <strain evidence="2">12SD80</strain>
    </source>
</reference>
<dbReference type="Proteomes" id="UP000235392">
    <property type="component" value="Unassembled WGS sequence"/>
</dbReference>
<feature type="region of interest" description="Disordered" evidence="1">
    <location>
        <begin position="1"/>
        <end position="30"/>
    </location>
</feature>
<evidence type="ECO:0000256" key="1">
    <source>
        <dbReference type="SAM" id="MobiDB-lite"/>
    </source>
</evidence>
<gene>
    <name evidence="2" type="ORF">PCASD_12806</name>
</gene>
<evidence type="ECO:0000313" key="2">
    <source>
        <dbReference type="EMBL" id="PLW41937.1"/>
    </source>
</evidence>
<dbReference type="EMBL" id="PGCI01000084">
    <property type="protein sequence ID" value="PLW41937.1"/>
    <property type="molecule type" value="Genomic_DNA"/>
</dbReference>
<name>A0A2N5UW82_9BASI</name>
<comment type="caution">
    <text evidence="2">The sequence shown here is derived from an EMBL/GenBank/DDBJ whole genome shotgun (WGS) entry which is preliminary data.</text>
</comment>
<sequence length="82" mass="8919">MTTSFHLHPPQGSDPTAVSDRADIQSPQSDPTVVIEGAALQLSVAKKRISLPQKLLALSREELKDHIKQTANRIYGDEAKDG</sequence>
<protein>
    <submittedName>
        <fullName evidence="2">Uncharacterized protein</fullName>
    </submittedName>
</protein>
<proteinExistence type="predicted"/>